<evidence type="ECO:0000256" key="1">
    <source>
        <dbReference type="ARBA" id="ARBA00000085"/>
    </source>
</evidence>
<evidence type="ECO:0000256" key="9">
    <source>
        <dbReference type="ARBA" id="ARBA00023136"/>
    </source>
</evidence>
<dbReference type="InterPro" id="IPR003594">
    <property type="entry name" value="HATPase_dom"/>
</dbReference>
<feature type="region of interest" description="Disordered" evidence="10">
    <location>
        <begin position="1"/>
        <end position="21"/>
    </location>
</feature>
<feature type="transmembrane region" description="Helical" evidence="11">
    <location>
        <begin position="31"/>
        <end position="50"/>
    </location>
</feature>
<keyword evidence="9 11" id="KW-0472">Membrane</keyword>
<keyword evidence="6 11" id="KW-0812">Transmembrane</keyword>
<accession>A0A368L125</accession>
<keyword evidence="7 13" id="KW-0418">Kinase</keyword>
<proteinExistence type="predicted"/>
<sequence>MIEPLAQPLSSPSNAGATAAKPAQGSIRNRLVGWIIVPLLLFVALDTYTLSKLALDAADTAYDRSLLASAKAISEHVHWQGQGPQAKLVANVPASTLDSFDNDLTGQIYYRVGQALQDDPTTNDMIAGYADLPPLPRNSPRSTTYPALVHFYTATYRNQTVRIAALYHPLTHRLGQNEQENQAKPPQMVLIQVAETLDARARLARQIWLNISLRQTVFVIFAAGILWWGIGFALRPLYTLQETLAHRRTEDLSPLPNLPAPREVQTLWQTLDSYVQRLAHLVEVRRRFIANASHQLKTPLALIKTQSELAQRNPSPQEQHELQQGMQRAAEHAARLANQLLTLAHAESGLPPAQQQPCNLRDIAQNVCLELAPKALAQQQTLAFEAPESLPLLRGDDGLLYELVTNLVANAIQYTPAAGEISVRLQVETAPWQASHNPHSQDQPLRYVVLQVNDSGPGIPPEKQAQALARFGTIAHPNSGSGLGLAIVQEIAQAHHAQLRLDSLAPQGLRVEIWFPLSAERQP</sequence>
<evidence type="ECO:0000256" key="6">
    <source>
        <dbReference type="ARBA" id="ARBA00022692"/>
    </source>
</evidence>
<dbReference type="OrthoDB" id="8554694at2"/>
<comment type="subcellular location">
    <subcellularLocation>
        <location evidence="2">Membrane</location>
    </subcellularLocation>
</comment>
<evidence type="ECO:0000259" key="12">
    <source>
        <dbReference type="PROSITE" id="PS50109"/>
    </source>
</evidence>
<dbReference type="InterPro" id="IPR003661">
    <property type="entry name" value="HisK_dim/P_dom"/>
</dbReference>
<dbReference type="InterPro" id="IPR050428">
    <property type="entry name" value="TCS_sensor_his_kinase"/>
</dbReference>
<dbReference type="Pfam" id="PF00512">
    <property type="entry name" value="HisKA"/>
    <property type="match status" value="1"/>
</dbReference>
<dbReference type="InterPro" id="IPR013727">
    <property type="entry name" value="2CSK_N"/>
</dbReference>
<evidence type="ECO:0000256" key="3">
    <source>
        <dbReference type="ARBA" id="ARBA00012438"/>
    </source>
</evidence>
<dbReference type="SUPFAM" id="SSF47384">
    <property type="entry name" value="Homodimeric domain of signal transducing histidine kinase"/>
    <property type="match status" value="1"/>
</dbReference>
<dbReference type="InterPro" id="IPR005467">
    <property type="entry name" value="His_kinase_dom"/>
</dbReference>
<name>A0A368L125_9BURK</name>
<dbReference type="PRINTS" id="PR00344">
    <property type="entry name" value="BCTRLSENSOR"/>
</dbReference>
<dbReference type="PANTHER" id="PTHR45436">
    <property type="entry name" value="SENSOR HISTIDINE KINASE YKOH"/>
    <property type="match status" value="1"/>
</dbReference>
<evidence type="ECO:0000313" key="14">
    <source>
        <dbReference type="Proteomes" id="UP000252357"/>
    </source>
</evidence>
<dbReference type="RefSeq" id="WP_114403156.1">
    <property type="nucleotide sequence ID" value="NZ_QPGB01000004.1"/>
</dbReference>
<dbReference type="GO" id="GO:0000155">
    <property type="term" value="F:phosphorelay sensor kinase activity"/>
    <property type="evidence" value="ECO:0007669"/>
    <property type="project" value="InterPro"/>
</dbReference>
<dbReference type="Gene3D" id="3.30.565.10">
    <property type="entry name" value="Histidine kinase-like ATPase, C-terminal domain"/>
    <property type="match status" value="1"/>
</dbReference>
<dbReference type="Pfam" id="PF08521">
    <property type="entry name" value="2CSK_N"/>
    <property type="match status" value="1"/>
</dbReference>
<comment type="catalytic activity">
    <reaction evidence="1">
        <text>ATP + protein L-histidine = ADP + protein N-phospho-L-histidine.</text>
        <dbReference type="EC" id="2.7.13.3"/>
    </reaction>
</comment>
<dbReference type="EMBL" id="QPGB01000004">
    <property type="protein sequence ID" value="RCS57014.1"/>
    <property type="molecule type" value="Genomic_DNA"/>
</dbReference>
<dbReference type="EC" id="2.7.13.3" evidence="3"/>
<evidence type="ECO:0000256" key="2">
    <source>
        <dbReference type="ARBA" id="ARBA00004370"/>
    </source>
</evidence>
<dbReference type="InterPro" id="IPR004358">
    <property type="entry name" value="Sig_transdc_His_kin-like_C"/>
</dbReference>
<evidence type="ECO:0000313" key="13">
    <source>
        <dbReference type="EMBL" id="RCS57014.1"/>
    </source>
</evidence>
<reference evidence="13 14" key="1">
    <citation type="journal article" date="2018" name="Int. J. Syst. Evol. Microbiol.">
        <title>Parvibium lacunae gen. nov., sp. nov., a new member of the family Alcaligenaceae isolated from a freshwater pond.</title>
        <authorList>
            <person name="Chen W.M."/>
            <person name="Xie P.B."/>
            <person name="Hsu M.Y."/>
            <person name="Sheu S.Y."/>
        </authorList>
    </citation>
    <scope>NUCLEOTIDE SEQUENCE [LARGE SCALE GENOMIC DNA]</scope>
    <source>
        <strain evidence="13 14">KMB9</strain>
    </source>
</reference>
<evidence type="ECO:0000256" key="4">
    <source>
        <dbReference type="ARBA" id="ARBA00022553"/>
    </source>
</evidence>
<dbReference type="InterPro" id="IPR036890">
    <property type="entry name" value="HATPase_C_sf"/>
</dbReference>
<keyword evidence="4" id="KW-0597">Phosphoprotein</keyword>
<feature type="domain" description="Histidine kinase" evidence="12">
    <location>
        <begin position="291"/>
        <end position="519"/>
    </location>
</feature>
<dbReference type="SMART" id="SM00388">
    <property type="entry name" value="HisKA"/>
    <property type="match status" value="1"/>
</dbReference>
<dbReference type="SMART" id="SM00387">
    <property type="entry name" value="HATPase_c"/>
    <property type="match status" value="1"/>
</dbReference>
<comment type="caution">
    <text evidence="13">The sequence shown here is derived from an EMBL/GenBank/DDBJ whole genome shotgun (WGS) entry which is preliminary data.</text>
</comment>
<dbReference type="AlphaFoldDB" id="A0A368L125"/>
<dbReference type="PROSITE" id="PS50109">
    <property type="entry name" value="HIS_KIN"/>
    <property type="match status" value="1"/>
</dbReference>
<keyword evidence="14" id="KW-1185">Reference proteome</keyword>
<feature type="transmembrane region" description="Helical" evidence="11">
    <location>
        <begin position="217"/>
        <end position="238"/>
    </location>
</feature>
<evidence type="ECO:0000256" key="5">
    <source>
        <dbReference type="ARBA" id="ARBA00022679"/>
    </source>
</evidence>
<keyword evidence="8 11" id="KW-1133">Transmembrane helix</keyword>
<organism evidence="13 14">
    <name type="scientific">Parvibium lacunae</name>
    <dbReference type="NCBI Taxonomy" id="1888893"/>
    <lineage>
        <taxon>Bacteria</taxon>
        <taxon>Pseudomonadati</taxon>
        <taxon>Pseudomonadota</taxon>
        <taxon>Betaproteobacteria</taxon>
        <taxon>Burkholderiales</taxon>
        <taxon>Alcaligenaceae</taxon>
        <taxon>Parvibium</taxon>
    </lineage>
</organism>
<evidence type="ECO:0000256" key="8">
    <source>
        <dbReference type="ARBA" id="ARBA00022989"/>
    </source>
</evidence>
<dbReference type="PANTHER" id="PTHR45436:SF1">
    <property type="entry name" value="SENSOR PROTEIN QSEC"/>
    <property type="match status" value="1"/>
</dbReference>
<dbReference type="SUPFAM" id="SSF55874">
    <property type="entry name" value="ATPase domain of HSP90 chaperone/DNA topoisomerase II/histidine kinase"/>
    <property type="match status" value="1"/>
</dbReference>
<dbReference type="CDD" id="cd00082">
    <property type="entry name" value="HisKA"/>
    <property type="match status" value="1"/>
</dbReference>
<evidence type="ECO:0000256" key="10">
    <source>
        <dbReference type="SAM" id="MobiDB-lite"/>
    </source>
</evidence>
<keyword evidence="5" id="KW-0808">Transferase</keyword>
<protein>
    <recommendedName>
        <fullName evidence="3">histidine kinase</fullName>
        <ecNumber evidence="3">2.7.13.3</ecNumber>
    </recommendedName>
</protein>
<dbReference type="Proteomes" id="UP000252357">
    <property type="component" value="Unassembled WGS sequence"/>
</dbReference>
<dbReference type="GO" id="GO:0005886">
    <property type="term" value="C:plasma membrane"/>
    <property type="evidence" value="ECO:0007669"/>
    <property type="project" value="TreeGrafter"/>
</dbReference>
<dbReference type="Gene3D" id="1.10.287.130">
    <property type="match status" value="1"/>
</dbReference>
<evidence type="ECO:0000256" key="11">
    <source>
        <dbReference type="SAM" id="Phobius"/>
    </source>
</evidence>
<gene>
    <name evidence="13" type="ORF">DU000_09410</name>
</gene>
<evidence type="ECO:0000256" key="7">
    <source>
        <dbReference type="ARBA" id="ARBA00022777"/>
    </source>
</evidence>
<dbReference type="InterPro" id="IPR036097">
    <property type="entry name" value="HisK_dim/P_sf"/>
</dbReference>
<dbReference type="Pfam" id="PF02518">
    <property type="entry name" value="HATPase_c"/>
    <property type="match status" value="1"/>
</dbReference>